<evidence type="ECO:0000259" key="5">
    <source>
        <dbReference type="Pfam" id="PF00251"/>
    </source>
</evidence>
<dbReference type="GO" id="GO:0005975">
    <property type="term" value="P:carbohydrate metabolic process"/>
    <property type="evidence" value="ECO:0007669"/>
    <property type="project" value="InterPro"/>
</dbReference>
<evidence type="ECO:0000256" key="2">
    <source>
        <dbReference type="ARBA" id="ARBA00012758"/>
    </source>
</evidence>
<dbReference type="EC" id="3.2.1.26" evidence="2"/>
<sequence>MTRPLLHLTPTTGWMNDPNGLTQVDGVHHLFFQHNPDAPTFGVMRWGHATSTDLVHWTEHPTALTSRPGAADAGGCWSGCAVRLADGRTAVLYTGVQPPELGGPQRAAAVRAVASDASLVAWQVDDEPVIADWPTLDPPLTDWRDHAVLPLGGDGGDGDGGQGLLQVVAAGTAGHDGAGRLLAYTSSDPELRAWTYDGVFLDAAAAGLDAHVFECPDVFTADGGELVVVLSWYSKDADAELHHSSGALWLTGRLEQDDDGGARRAGAARFVPQRRGVLDLGSRFYAPQSYTAQDGRRIAFGWLRTQDDPAIVGRSSVGAQSLPRRWSVVGRRLHQTPTAEITDLAGDVVVGELPQPVRALVVRLEVDGGASLVEGSLVLVGPDGHRTSVDLAVFARSTTDVLVDGTWTPEASQVEWAEVYVDTGIVEVFTSDGRAAASSDLALTAVAAVEVTGPVRASVRLLTP</sequence>
<dbReference type="Proteomes" id="UP000245469">
    <property type="component" value="Unassembled WGS sequence"/>
</dbReference>
<name>A0A316ABA1_9ACTN</name>
<dbReference type="SMART" id="SM00640">
    <property type="entry name" value="Glyco_32"/>
    <property type="match status" value="1"/>
</dbReference>
<dbReference type="SUPFAM" id="SSF75005">
    <property type="entry name" value="Arabinanase/levansucrase/invertase"/>
    <property type="match status" value="1"/>
</dbReference>
<dbReference type="EMBL" id="QGDQ01000008">
    <property type="protein sequence ID" value="PWJ54134.1"/>
    <property type="molecule type" value="Genomic_DNA"/>
</dbReference>
<keyword evidence="7" id="KW-1185">Reference proteome</keyword>
<feature type="domain" description="Glycosyl hydrolase family 32 N-terminal" evidence="5">
    <location>
        <begin position="7"/>
        <end position="337"/>
    </location>
</feature>
<dbReference type="Gene3D" id="2.115.10.20">
    <property type="entry name" value="Glycosyl hydrolase domain, family 43"/>
    <property type="match status" value="1"/>
</dbReference>
<proteinExistence type="inferred from homology"/>
<dbReference type="PANTHER" id="PTHR43101:SF1">
    <property type="entry name" value="BETA-FRUCTOSIDASE"/>
    <property type="match status" value="1"/>
</dbReference>
<dbReference type="AlphaFoldDB" id="A0A316ABA1"/>
<comment type="caution">
    <text evidence="6">The sequence shown here is derived from an EMBL/GenBank/DDBJ whole genome shotgun (WGS) entry which is preliminary data.</text>
</comment>
<dbReference type="InterPro" id="IPR018053">
    <property type="entry name" value="Glyco_hydro_32_AS"/>
</dbReference>
<keyword evidence="3" id="KW-0378">Hydrolase</keyword>
<dbReference type="PANTHER" id="PTHR43101">
    <property type="entry name" value="BETA-FRUCTOSIDASE"/>
    <property type="match status" value="1"/>
</dbReference>
<keyword evidence="4" id="KW-0326">Glycosidase</keyword>
<evidence type="ECO:0000256" key="1">
    <source>
        <dbReference type="ARBA" id="ARBA00009902"/>
    </source>
</evidence>
<dbReference type="InterPro" id="IPR051214">
    <property type="entry name" value="GH32_Enzymes"/>
</dbReference>
<gene>
    <name evidence="6" type="ORF">BXY45_10841</name>
</gene>
<dbReference type="Pfam" id="PF00251">
    <property type="entry name" value="Glyco_hydro_32N"/>
    <property type="match status" value="1"/>
</dbReference>
<dbReference type="OrthoDB" id="9776657at2"/>
<dbReference type="PROSITE" id="PS00609">
    <property type="entry name" value="GLYCOSYL_HYDROL_F32"/>
    <property type="match status" value="1"/>
</dbReference>
<organism evidence="6 7">
    <name type="scientific">Quadrisphaera granulorum</name>
    <dbReference type="NCBI Taxonomy" id="317664"/>
    <lineage>
        <taxon>Bacteria</taxon>
        <taxon>Bacillati</taxon>
        <taxon>Actinomycetota</taxon>
        <taxon>Actinomycetes</taxon>
        <taxon>Kineosporiales</taxon>
        <taxon>Kineosporiaceae</taxon>
        <taxon>Quadrisphaera</taxon>
    </lineage>
</organism>
<dbReference type="InterPro" id="IPR001362">
    <property type="entry name" value="Glyco_hydro_32"/>
</dbReference>
<dbReference type="CDD" id="cd08996">
    <property type="entry name" value="GH32_FFase"/>
    <property type="match status" value="1"/>
</dbReference>
<dbReference type="GO" id="GO:0004564">
    <property type="term" value="F:beta-fructofuranosidase activity"/>
    <property type="evidence" value="ECO:0007669"/>
    <property type="project" value="UniProtKB-EC"/>
</dbReference>
<accession>A0A316ABA1</accession>
<protein>
    <recommendedName>
        <fullName evidence="2">beta-fructofuranosidase</fullName>
        <ecNumber evidence="2">3.2.1.26</ecNumber>
    </recommendedName>
</protein>
<evidence type="ECO:0000313" key="7">
    <source>
        <dbReference type="Proteomes" id="UP000245469"/>
    </source>
</evidence>
<evidence type="ECO:0000256" key="4">
    <source>
        <dbReference type="ARBA" id="ARBA00023295"/>
    </source>
</evidence>
<dbReference type="InterPro" id="IPR013148">
    <property type="entry name" value="Glyco_hydro_32_N"/>
</dbReference>
<dbReference type="InterPro" id="IPR023296">
    <property type="entry name" value="Glyco_hydro_beta-prop_sf"/>
</dbReference>
<comment type="similarity">
    <text evidence="1">Belongs to the glycosyl hydrolase 32 family.</text>
</comment>
<evidence type="ECO:0000313" key="6">
    <source>
        <dbReference type="EMBL" id="PWJ54134.1"/>
    </source>
</evidence>
<reference evidence="6 7" key="1">
    <citation type="submission" date="2018-03" db="EMBL/GenBank/DDBJ databases">
        <title>Genomic Encyclopedia of Archaeal and Bacterial Type Strains, Phase II (KMG-II): from individual species to whole genera.</title>
        <authorList>
            <person name="Goeker M."/>
        </authorList>
    </citation>
    <scope>NUCLEOTIDE SEQUENCE [LARGE SCALE GENOMIC DNA]</scope>
    <source>
        <strain evidence="6 7">DSM 44889</strain>
    </source>
</reference>
<evidence type="ECO:0000256" key="3">
    <source>
        <dbReference type="ARBA" id="ARBA00022801"/>
    </source>
</evidence>
<dbReference type="RefSeq" id="WP_109773823.1">
    <property type="nucleotide sequence ID" value="NZ_QGDQ01000008.1"/>
</dbReference>